<sequence>MEVVVKPLWPSEPPRGVGYGSLLRVERGIARRAMVIDGEPHLAEAAWQGDRVHLRGSHERAVERLRFMLALDDDLAPFHRAFRSDPLLGRVMRGLPKLRVLRVPDPFEALAWGVIFQLIDVQRAGQIAWAFTRAHGVQHESGLWTAPPRAAFENAAALEACGLAPTQARTLARVARVPIERAGTVSGVGEWTLAQLQLFGEGRYDVALARDVGIRNAYARMIGVRTGSVSEDAFREALDRYAPWQGLAAQYMIAIGWRSGARYESVHALRPR</sequence>
<proteinExistence type="predicted"/>
<keyword evidence="4" id="KW-1185">Reference proteome</keyword>
<dbReference type="Gene3D" id="1.10.1670.40">
    <property type="match status" value="1"/>
</dbReference>
<dbReference type="Proteomes" id="UP001147653">
    <property type="component" value="Unassembled WGS sequence"/>
</dbReference>
<reference evidence="3" key="1">
    <citation type="submission" date="2022-10" db="EMBL/GenBank/DDBJ databases">
        <title>The WGS of Solirubrobacter phytolaccae KCTC 29190.</title>
        <authorList>
            <person name="Jiang Z."/>
        </authorList>
    </citation>
    <scope>NUCLEOTIDE SEQUENCE</scope>
    <source>
        <strain evidence="3">KCTC 29190</strain>
    </source>
</reference>
<dbReference type="Gene3D" id="1.10.340.30">
    <property type="entry name" value="Hypothetical protein, domain 2"/>
    <property type="match status" value="2"/>
</dbReference>
<organism evidence="3 4">
    <name type="scientific">Solirubrobacter phytolaccae</name>
    <dbReference type="NCBI Taxonomy" id="1404360"/>
    <lineage>
        <taxon>Bacteria</taxon>
        <taxon>Bacillati</taxon>
        <taxon>Actinomycetota</taxon>
        <taxon>Thermoleophilia</taxon>
        <taxon>Solirubrobacterales</taxon>
        <taxon>Solirubrobacteraceae</taxon>
        <taxon>Solirubrobacter</taxon>
    </lineage>
</organism>
<evidence type="ECO:0008006" key="5">
    <source>
        <dbReference type="Google" id="ProtNLM"/>
    </source>
</evidence>
<dbReference type="GO" id="GO:0032131">
    <property type="term" value="F:alkylated DNA binding"/>
    <property type="evidence" value="ECO:0007669"/>
    <property type="project" value="TreeGrafter"/>
</dbReference>
<comment type="caution">
    <text evidence="3">The sequence shown here is derived from an EMBL/GenBank/DDBJ whole genome shotgun (WGS) entry which is preliminary data.</text>
</comment>
<accession>A0A9X3NBG0</accession>
<name>A0A9X3NBG0_9ACTN</name>
<evidence type="ECO:0000313" key="3">
    <source>
        <dbReference type="EMBL" id="MDA0182866.1"/>
    </source>
</evidence>
<protein>
    <recommendedName>
        <fullName evidence="5">DNA-3-methyladenine glycosylase 2 family protein</fullName>
    </recommendedName>
</protein>
<dbReference type="GO" id="GO:0032993">
    <property type="term" value="C:protein-DNA complex"/>
    <property type="evidence" value="ECO:0007669"/>
    <property type="project" value="TreeGrafter"/>
</dbReference>
<dbReference type="RefSeq" id="WP_270027249.1">
    <property type="nucleotide sequence ID" value="NZ_JAPDDP010000042.1"/>
</dbReference>
<evidence type="ECO:0000256" key="1">
    <source>
        <dbReference type="ARBA" id="ARBA00022763"/>
    </source>
</evidence>
<dbReference type="SUPFAM" id="SSF48150">
    <property type="entry name" value="DNA-glycosylase"/>
    <property type="match status" value="1"/>
</dbReference>
<dbReference type="GO" id="GO:0043916">
    <property type="term" value="F:DNA-7-methylguanine glycosylase activity"/>
    <property type="evidence" value="ECO:0007669"/>
    <property type="project" value="TreeGrafter"/>
</dbReference>
<evidence type="ECO:0000256" key="2">
    <source>
        <dbReference type="ARBA" id="ARBA00023204"/>
    </source>
</evidence>
<keyword evidence="2" id="KW-0234">DNA repair</keyword>
<dbReference type="GO" id="GO:0006307">
    <property type="term" value="P:DNA alkylation repair"/>
    <property type="evidence" value="ECO:0007669"/>
    <property type="project" value="TreeGrafter"/>
</dbReference>
<dbReference type="GO" id="GO:0006285">
    <property type="term" value="P:base-excision repair, AP site formation"/>
    <property type="evidence" value="ECO:0007669"/>
    <property type="project" value="TreeGrafter"/>
</dbReference>
<dbReference type="PANTHER" id="PTHR43003:SF5">
    <property type="entry name" value="DNA-3-METHYLADENINE GLYCOSYLASE"/>
    <property type="match status" value="1"/>
</dbReference>
<keyword evidence="1" id="KW-0227">DNA damage</keyword>
<dbReference type="AlphaFoldDB" id="A0A9X3NBG0"/>
<dbReference type="PANTHER" id="PTHR43003">
    <property type="entry name" value="DNA-3-METHYLADENINE GLYCOSYLASE"/>
    <property type="match status" value="1"/>
</dbReference>
<gene>
    <name evidence="3" type="ORF">OJ997_21315</name>
</gene>
<dbReference type="InterPro" id="IPR011257">
    <property type="entry name" value="DNA_glycosylase"/>
</dbReference>
<dbReference type="EMBL" id="JAPDDP010000042">
    <property type="protein sequence ID" value="MDA0182866.1"/>
    <property type="molecule type" value="Genomic_DNA"/>
</dbReference>
<dbReference type="GO" id="GO:0008725">
    <property type="term" value="F:DNA-3-methyladenine glycosylase activity"/>
    <property type="evidence" value="ECO:0007669"/>
    <property type="project" value="TreeGrafter"/>
</dbReference>
<dbReference type="InterPro" id="IPR051912">
    <property type="entry name" value="Alkylbase_DNA_Glycosylase/TA"/>
</dbReference>
<evidence type="ECO:0000313" key="4">
    <source>
        <dbReference type="Proteomes" id="UP001147653"/>
    </source>
</evidence>